<protein>
    <submittedName>
        <fullName evidence="2">DUF4148 domain-containing protein</fullName>
    </submittedName>
</protein>
<feature type="chain" id="PRO_5045299414" evidence="1">
    <location>
        <begin position="24"/>
        <end position="103"/>
    </location>
</feature>
<dbReference type="Pfam" id="PF13663">
    <property type="entry name" value="DUF4148"/>
    <property type="match status" value="1"/>
</dbReference>
<evidence type="ECO:0000256" key="1">
    <source>
        <dbReference type="SAM" id="SignalP"/>
    </source>
</evidence>
<keyword evidence="3" id="KW-1185">Reference proteome</keyword>
<dbReference type="RefSeq" id="WP_371435664.1">
    <property type="nucleotide sequence ID" value="NZ_JBHSRS010000013.1"/>
</dbReference>
<accession>A0ABW1TTY2</accession>
<gene>
    <name evidence="2" type="ORF">ACFQND_05555</name>
</gene>
<evidence type="ECO:0000313" key="2">
    <source>
        <dbReference type="EMBL" id="MFC6280695.1"/>
    </source>
</evidence>
<comment type="caution">
    <text evidence="2">The sequence shown here is derived from an EMBL/GenBank/DDBJ whole genome shotgun (WGS) entry which is preliminary data.</text>
</comment>
<name>A0ABW1TTY2_9BURK</name>
<proteinExistence type="predicted"/>
<keyword evidence="1" id="KW-0732">Signal</keyword>
<dbReference type="InterPro" id="IPR025421">
    <property type="entry name" value="DUF4148"/>
</dbReference>
<dbReference type="Proteomes" id="UP001596270">
    <property type="component" value="Unassembled WGS sequence"/>
</dbReference>
<reference evidence="3" key="1">
    <citation type="journal article" date="2019" name="Int. J. Syst. Evol. Microbiol.">
        <title>The Global Catalogue of Microorganisms (GCM) 10K type strain sequencing project: providing services to taxonomists for standard genome sequencing and annotation.</title>
        <authorList>
            <consortium name="The Broad Institute Genomics Platform"/>
            <consortium name="The Broad Institute Genome Sequencing Center for Infectious Disease"/>
            <person name="Wu L."/>
            <person name="Ma J."/>
        </authorList>
    </citation>
    <scope>NUCLEOTIDE SEQUENCE [LARGE SCALE GENOMIC DNA]</scope>
    <source>
        <strain evidence="3">CCUG 39402</strain>
    </source>
</reference>
<sequence>MNTKLISSAVFAVAALSGASAFAQNAQYGEAALAINPVVSSSTVTRAQVKADYLNARQNGAVAVSQEAAFAQPAASTSAVSRADVRRDALVAARNTMGGNSTM</sequence>
<organism evidence="2 3">
    <name type="scientific">Polaromonas aquatica</name>
    <dbReference type="NCBI Taxonomy" id="332657"/>
    <lineage>
        <taxon>Bacteria</taxon>
        <taxon>Pseudomonadati</taxon>
        <taxon>Pseudomonadota</taxon>
        <taxon>Betaproteobacteria</taxon>
        <taxon>Burkholderiales</taxon>
        <taxon>Comamonadaceae</taxon>
        <taxon>Polaromonas</taxon>
    </lineage>
</organism>
<feature type="signal peptide" evidence="1">
    <location>
        <begin position="1"/>
        <end position="23"/>
    </location>
</feature>
<dbReference type="EMBL" id="JBHSRS010000013">
    <property type="protein sequence ID" value="MFC6280695.1"/>
    <property type="molecule type" value="Genomic_DNA"/>
</dbReference>
<evidence type="ECO:0000313" key="3">
    <source>
        <dbReference type="Proteomes" id="UP001596270"/>
    </source>
</evidence>